<reference evidence="2 3" key="1">
    <citation type="submission" date="2019-09" db="EMBL/GenBank/DDBJ databases">
        <authorList>
            <person name="Chandra G."/>
            <person name="Truman W A."/>
        </authorList>
    </citation>
    <scope>NUCLEOTIDE SEQUENCE [LARGE SCALE GENOMIC DNA]</scope>
    <source>
        <strain evidence="2">PS655</strain>
    </source>
</reference>
<dbReference type="AlphaFoldDB" id="A0A5E6TPJ3"/>
<evidence type="ECO:0000313" key="2">
    <source>
        <dbReference type="EMBL" id="VVM94940.1"/>
    </source>
</evidence>
<organism evidence="2 3">
    <name type="scientific">Pseudomonas fluorescens</name>
    <dbReference type="NCBI Taxonomy" id="294"/>
    <lineage>
        <taxon>Bacteria</taxon>
        <taxon>Pseudomonadati</taxon>
        <taxon>Pseudomonadota</taxon>
        <taxon>Gammaproteobacteria</taxon>
        <taxon>Pseudomonadales</taxon>
        <taxon>Pseudomonadaceae</taxon>
        <taxon>Pseudomonas</taxon>
    </lineage>
</organism>
<sequence length="54" mass="5946">MASAQLYSLVETAKANGQEPYAWLRHALERLPLASSVEDYEALLPWNCTPVSPG</sequence>
<feature type="domain" description="Transposase IS66 C-terminal" evidence="1">
    <location>
        <begin position="8"/>
        <end position="46"/>
    </location>
</feature>
<evidence type="ECO:0000259" key="1">
    <source>
        <dbReference type="Pfam" id="PF13817"/>
    </source>
</evidence>
<protein>
    <recommendedName>
        <fullName evidence="1">Transposase IS66 C-terminal domain-containing protein</fullName>
    </recommendedName>
</protein>
<name>A0A5E6TPJ3_PSEFL</name>
<dbReference type="Pfam" id="PF13817">
    <property type="entry name" value="DDE_Tnp_IS66_C"/>
    <property type="match status" value="1"/>
</dbReference>
<evidence type="ECO:0000313" key="3">
    <source>
        <dbReference type="Proteomes" id="UP000327167"/>
    </source>
</evidence>
<dbReference type="EMBL" id="CABVHJ010000008">
    <property type="protein sequence ID" value="VVM94940.1"/>
    <property type="molecule type" value="Genomic_DNA"/>
</dbReference>
<gene>
    <name evidence="2" type="ORF">PS655_03015</name>
</gene>
<dbReference type="Proteomes" id="UP000327167">
    <property type="component" value="Unassembled WGS sequence"/>
</dbReference>
<proteinExistence type="predicted"/>
<dbReference type="InterPro" id="IPR039552">
    <property type="entry name" value="IS66_C"/>
</dbReference>
<accession>A0A5E6TPJ3</accession>